<keyword evidence="2 8" id="KW-0645">Protease</keyword>
<evidence type="ECO:0000313" key="10">
    <source>
        <dbReference type="EMBL" id="AOS46254.1"/>
    </source>
</evidence>
<dbReference type="RefSeq" id="WP_069963328.1">
    <property type="nucleotide sequence ID" value="NZ_CP016094.1"/>
</dbReference>
<dbReference type="AlphaFoldDB" id="A0A1D8AZG6"/>
<keyword evidence="6" id="KW-0238">DNA-binding</keyword>
<dbReference type="STRING" id="1838286.Verru16b_03354"/>
<organism evidence="10 11">
    <name type="scientific">Lacunisphaera limnophila</name>
    <dbReference type="NCBI Taxonomy" id="1838286"/>
    <lineage>
        <taxon>Bacteria</taxon>
        <taxon>Pseudomonadati</taxon>
        <taxon>Verrucomicrobiota</taxon>
        <taxon>Opitutia</taxon>
        <taxon>Opitutales</taxon>
        <taxon>Opitutaceae</taxon>
        <taxon>Lacunisphaera</taxon>
    </lineage>
</organism>
<dbReference type="GO" id="GO:0008233">
    <property type="term" value="F:peptidase activity"/>
    <property type="evidence" value="ECO:0007669"/>
    <property type="project" value="UniProtKB-KW"/>
</dbReference>
<keyword evidence="5" id="KW-0190">Covalent protein-DNA linkage</keyword>
<dbReference type="PANTHER" id="PTHR13604">
    <property type="entry name" value="DC12-RELATED"/>
    <property type="match status" value="1"/>
</dbReference>
<keyword evidence="4 8" id="KW-0378">Hydrolase</keyword>
<dbReference type="GO" id="GO:0106300">
    <property type="term" value="P:protein-DNA covalent cross-linking repair"/>
    <property type="evidence" value="ECO:0007669"/>
    <property type="project" value="InterPro"/>
</dbReference>
<evidence type="ECO:0000256" key="7">
    <source>
        <dbReference type="ARBA" id="ARBA00023239"/>
    </source>
</evidence>
<dbReference type="GO" id="GO:0006508">
    <property type="term" value="P:proteolysis"/>
    <property type="evidence" value="ECO:0007669"/>
    <property type="project" value="UniProtKB-KW"/>
</dbReference>
<sequence>MCTRYTLAASRAALAALHAVLADALAEDWTPRYNVALTQRMPVLTRRDGRATLDLLAFGLLPPPHPDRPKPAPLANARAETVLEKPTFRGAVRHRRCLVPADGFYEFEKQGRTRLPHYFTLADRRPFFFAGLWEPATDLAPASFCIVTTTPNPLVAPVHDRMPVMLGPNSGPAWLGDEPLDPARLAQLCRPLNPDLMATHRVDSAVNHVRHESPDCIAPVAGLSG</sequence>
<comment type="similarity">
    <text evidence="1 8">Belongs to the SOS response-associated peptidase family.</text>
</comment>
<dbReference type="PANTHER" id="PTHR13604:SF0">
    <property type="entry name" value="ABASIC SITE PROCESSING PROTEIN HMCES"/>
    <property type="match status" value="1"/>
</dbReference>
<keyword evidence="9" id="KW-0732">Signal</keyword>
<accession>A0A1D8AZG6</accession>
<gene>
    <name evidence="10" type="primary">yedK</name>
    <name evidence="10" type="ORF">Verru16b_03354</name>
</gene>
<evidence type="ECO:0000256" key="5">
    <source>
        <dbReference type="ARBA" id="ARBA00023124"/>
    </source>
</evidence>
<dbReference type="EMBL" id="CP016094">
    <property type="protein sequence ID" value="AOS46254.1"/>
    <property type="molecule type" value="Genomic_DNA"/>
</dbReference>
<keyword evidence="11" id="KW-1185">Reference proteome</keyword>
<evidence type="ECO:0000256" key="4">
    <source>
        <dbReference type="ARBA" id="ARBA00022801"/>
    </source>
</evidence>
<proteinExistence type="inferred from homology"/>
<dbReference type="SUPFAM" id="SSF143081">
    <property type="entry name" value="BB1717-like"/>
    <property type="match status" value="1"/>
</dbReference>
<dbReference type="GO" id="GO:0003697">
    <property type="term" value="F:single-stranded DNA binding"/>
    <property type="evidence" value="ECO:0007669"/>
    <property type="project" value="InterPro"/>
</dbReference>
<dbReference type="InterPro" id="IPR003738">
    <property type="entry name" value="SRAP"/>
</dbReference>
<keyword evidence="7" id="KW-0456">Lyase</keyword>
<dbReference type="EC" id="3.4.-.-" evidence="8"/>
<evidence type="ECO:0000256" key="9">
    <source>
        <dbReference type="SAM" id="SignalP"/>
    </source>
</evidence>
<dbReference type="KEGG" id="obg:Verru16b_03354"/>
<evidence type="ECO:0000313" key="11">
    <source>
        <dbReference type="Proteomes" id="UP000095228"/>
    </source>
</evidence>
<reference evidence="10 11" key="1">
    <citation type="submission" date="2016-06" db="EMBL/GenBank/DDBJ databases">
        <title>Three novel species with peptidoglycan cell walls form the new genus Lacunisphaera gen. nov. in the family Opitutaceae of the verrucomicrobial subdivision 4.</title>
        <authorList>
            <person name="Rast P."/>
            <person name="Gloeckner I."/>
            <person name="Jogler M."/>
            <person name="Boedeker C."/>
            <person name="Jeske O."/>
            <person name="Wiegand S."/>
            <person name="Reinhardt R."/>
            <person name="Schumann P."/>
            <person name="Rohde M."/>
            <person name="Spring S."/>
            <person name="Gloeckner F.O."/>
            <person name="Jogler C."/>
        </authorList>
    </citation>
    <scope>NUCLEOTIDE SEQUENCE [LARGE SCALE GENOMIC DNA]</scope>
    <source>
        <strain evidence="10 11">IG16b</strain>
    </source>
</reference>
<name>A0A1D8AZG6_9BACT</name>
<evidence type="ECO:0000256" key="3">
    <source>
        <dbReference type="ARBA" id="ARBA00022763"/>
    </source>
</evidence>
<dbReference type="PATRIC" id="fig|1838286.3.peg.3393"/>
<feature type="signal peptide" evidence="9">
    <location>
        <begin position="1"/>
        <end position="26"/>
    </location>
</feature>
<keyword evidence="3" id="KW-0227">DNA damage</keyword>
<evidence type="ECO:0000256" key="6">
    <source>
        <dbReference type="ARBA" id="ARBA00023125"/>
    </source>
</evidence>
<dbReference type="OrthoDB" id="9782620at2"/>
<dbReference type="Proteomes" id="UP000095228">
    <property type="component" value="Chromosome"/>
</dbReference>
<evidence type="ECO:0000256" key="2">
    <source>
        <dbReference type="ARBA" id="ARBA00022670"/>
    </source>
</evidence>
<protein>
    <recommendedName>
        <fullName evidence="8">Abasic site processing protein</fullName>
        <ecNumber evidence="8">3.4.-.-</ecNumber>
    </recommendedName>
</protein>
<feature type="chain" id="PRO_5009105403" description="Abasic site processing protein" evidence="9">
    <location>
        <begin position="27"/>
        <end position="225"/>
    </location>
</feature>
<dbReference type="InterPro" id="IPR036590">
    <property type="entry name" value="SRAP-like"/>
</dbReference>
<dbReference type="Pfam" id="PF02586">
    <property type="entry name" value="SRAP"/>
    <property type="match status" value="1"/>
</dbReference>
<evidence type="ECO:0000256" key="1">
    <source>
        <dbReference type="ARBA" id="ARBA00008136"/>
    </source>
</evidence>
<evidence type="ECO:0000256" key="8">
    <source>
        <dbReference type="RuleBase" id="RU364100"/>
    </source>
</evidence>
<dbReference type="GO" id="GO:0016829">
    <property type="term" value="F:lyase activity"/>
    <property type="evidence" value="ECO:0007669"/>
    <property type="project" value="UniProtKB-KW"/>
</dbReference>
<dbReference type="Gene3D" id="3.90.1680.10">
    <property type="entry name" value="SOS response associated peptidase-like"/>
    <property type="match status" value="1"/>
</dbReference>